<gene>
    <name evidence="2" type="ORF">RIF29_40918</name>
</gene>
<evidence type="ECO:0000313" key="3">
    <source>
        <dbReference type="Proteomes" id="UP001372338"/>
    </source>
</evidence>
<accession>A0AAN9HNW6</accession>
<dbReference type="EMBL" id="JAYWIO010000008">
    <property type="protein sequence ID" value="KAK7246060.1"/>
    <property type="molecule type" value="Genomic_DNA"/>
</dbReference>
<protein>
    <submittedName>
        <fullName evidence="2">Uncharacterized protein</fullName>
    </submittedName>
</protein>
<evidence type="ECO:0000256" key="1">
    <source>
        <dbReference type="SAM" id="Phobius"/>
    </source>
</evidence>
<keyword evidence="1" id="KW-0472">Membrane</keyword>
<keyword evidence="1" id="KW-1133">Transmembrane helix</keyword>
<dbReference type="Proteomes" id="UP001372338">
    <property type="component" value="Unassembled WGS sequence"/>
</dbReference>
<proteinExistence type="predicted"/>
<dbReference type="AlphaFoldDB" id="A0AAN9HNW6"/>
<organism evidence="2 3">
    <name type="scientific">Crotalaria pallida</name>
    <name type="common">Smooth rattlebox</name>
    <name type="synonym">Crotalaria striata</name>
    <dbReference type="NCBI Taxonomy" id="3830"/>
    <lineage>
        <taxon>Eukaryota</taxon>
        <taxon>Viridiplantae</taxon>
        <taxon>Streptophyta</taxon>
        <taxon>Embryophyta</taxon>
        <taxon>Tracheophyta</taxon>
        <taxon>Spermatophyta</taxon>
        <taxon>Magnoliopsida</taxon>
        <taxon>eudicotyledons</taxon>
        <taxon>Gunneridae</taxon>
        <taxon>Pentapetalae</taxon>
        <taxon>rosids</taxon>
        <taxon>fabids</taxon>
        <taxon>Fabales</taxon>
        <taxon>Fabaceae</taxon>
        <taxon>Papilionoideae</taxon>
        <taxon>50 kb inversion clade</taxon>
        <taxon>genistoids sensu lato</taxon>
        <taxon>core genistoids</taxon>
        <taxon>Crotalarieae</taxon>
        <taxon>Crotalaria</taxon>
    </lineage>
</organism>
<comment type="caution">
    <text evidence="2">The sequence shown here is derived from an EMBL/GenBank/DDBJ whole genome shotgun (WGS) entry which is preliminary data.</text>
</comment>
<feature type="transmembrane region" description="Helical" evidence="1">
    <location>
        <begin position="6"/>
        <end position="22"/>
    </location>
</feature>
<keyword evidence="3" id="KW-1185">Reference proteome</keyword>
<keyword evidence="1" id="KW-0812">Transmembrane</keyword>
<name>A0AAN9HNW6_CROPI</name>
<evidence type="ECO:0000313" key="2">
    <source>
        <dbReference type="EMBL" id="KAK7246060.1"/>
    </source>
</evidence>
<reference evidence="2 3" key="1">
    <citation type="submission" date="2024-01" db="EMBL/GenBank/DDBJ databases">
        <title>The genomes of 5 underutilized Papilionoideae crops provide insights into root nodulation and disease resistanc.</title>
        <authorList>
            <person name="Yuan L."/>
        </authorList>
    </citation>
    <scope>NUCLEOTIDE SEQUENCE [LARGE SCALE GENOMIC DNA]</scope>
    <source>
        <strain evidence="2">ZHUSHIDOU_FW_LH</strain>
        <tissue evidence="2">Leaf</tissue>
    </source>
</reference>
<sequence>MLCYFVLYLVGHIYLFLMSMYSEETRYQNLELQKIMLEVLVHESENRANFNFSAVPWLLKISSCGDD</sequence>